<dbReference type="OrthoDB" id="243939at2"/>
<accession>A0A1D9P465</accession>
<dbReference type="EMBL" id="CP017831">
    <property type="protein sequence ID" value="AOZ97397.1"/>
    <property type="molecule type" value="Genomic_DNA"/>
</dbReference>
<protein>
    <submittedName>
        <fullName evidence="1">Uncharacterized protein</fullName>
    </submittedName>
</protein>
<dbReference type="Proteomes" id="UP000179284">
    <property type="component" value="Chromosome I"/>
</dbReference>
<keyword evidence="2" id="KW-1185">Reference proteome</keyword>
<proteinExistence type="predicted"/>
<organism evidence="1 2">
    <name type="scientific">Butyrivibrio hungatei</name>
    <dbReference type="NCBI Taxonomy" id="185008"/>
    <lineage>
        <taxon>Bacteria</taxon>
        <taxon>Bacillati</taxon>
        <taxon>Bacillota</taxon>
        <taxon>Clostridia</taxon>
        <taxon>Lachnospirales</taxon>
        <taxon>Lachnospiraceae</taxon>
        <taxon>Butyrivibrio</taxon>
    </lineage>
</organism>
<sequence length="264" mass="30995">MIIDELKAEYAYLKELSKKMENDINTAPPGKLRITRTTSSPVYYHRKTSSDASGDYIKSADRDIARQLAQKDYAKKSKLLVERRLKYLQELIGDYENHDMTSILTNCNPARQRLISPYIISNEEYAKQWLEEPFIPNSSYPEHLIFETANGELVRSKSEVIIADTLLRLGIPYKYEAPFHYSKHNTIYPDFTALNVITRKVVYIEHFGLMHSEGYRDSFFDKLRKYYRAGLVQGRDLIFTYEDDRNPFDISIYKKNFEELLLRG</sequence>
<reference evidence="2" key="1">
    <citation type="submission" date="2016-10" db="EMBL/GenBank/DDBJ databases">
        <title>The complete genome sequence of the rumen bacterium Butyrivibrio hungatei MB2003.</title>
        <authorList>
            <person name="Palevich N."/>
            <person name="Kelly W.J."/>
            <person name="Leahy S.C."/>
            <person name="Altermann E."/>
            <person name="Rakonjac J."/>
            <person name="Attwood G.T."/>
        </authorList>
    </citation>
    <scope>NUCLEOTIDE SEQUENCE [LARGE SCALE GENOMIC DNA]</scope>
    <source>
        <strain evidence="2">MB2003</strain>
    </source>
</reference>
<dbReference type="KEGG" id="bhu:bhn_I2365"/>
<evidence type="ECO:0000313" key="2">
    <source>
        <dbReference type="Proteomes" id="UP000179284"/>
    </source>
</evidence>
<gene>
    <name evidence="1" type="ORF">bhn_I2365</name>
</gene>
<name>A0A1D9P465_9FIRM</name>
<dbReference type="RefSeq" id="WP_071177005.1">
    <property type="nucleotide sequence ID" value="NZ_CP017831.1"/>
</dbReference>
<evidence type="ECO:0000313" key="1">
    <source>
        <dbReference type="EMBL" id="AOZ97397.1"/>
    </source>
</evidence>
<dbReference type="AlphaFoldDB" id="A0A1D9P465"/>